<evidence type="ECO:0000256" key="1">
    <source>
        <dbReference type="SAM" id="MobiDB-lite"/>
    </source>
</evidence>
<keyword evidence="2" id="KW-0472">Membrane</keyword>
<gene>
    <name evidence="3" type="ORF">AGRA3207_000483</name>
</gene>
<protein>
    <submittedName>
        <fullName evidence="3">Uncharacterized protein</fullName>
    </submittedName>
</protein>
<dbReference type="RefSeq" id="WP_231332912.1">
    <property type="nucleotide sequence ID" value="NZ_CP059572.1"/>
</dbReference>
<name>A0ABX8QP35_9ACTN</name>
<proteinExistence type="predicted"/>
<reference evidence="3" key="1">
    <citation type="submission" date="2020-07" db="EMBL/GenBank/DDBJ databases">
        <authorList>
            <person name="Tarantini F.S."/>
            <person name="Hong K.W."/>
            <person name="Chan K.G."/>
        </authorList>
    </citation>
    <scope>NUCLEOTIDE SEQUENCE</scope>
    <source>
        <strain evidence="3">32-07</strain>
    </source>
</reference>
<accession>A0ABX8QP35</accession>
<evidence type="ECO:0000313" key="3">
    <source>
        <dbReference type="EMBL" id="QXJ19879.1"/>
    </source>
</evidence>
<feature type="region of interest" description="Disordered" evidence="1">
    <location>
        <begin position="43"/>
        <end position="73"/>
    </location>
</feature>
<keyword evidence="4" id="KW-1185">Reference proteome</keyword>
<dbReference type="EMBL" id="CP059572">
    <property type="protein sequence ID" value="QXJ19879.1"/>
    <property type="molecule type" value="Genomic_DNA"/>
</dbReference>
<organism evidence="3 4">
    <name type="scientific">Actinomadura graeca</name>
    <dbReference type="NCBI Taxonomy" id="2750812"/>
    <lineage>
        <taxon>Bacteria</taxon>
        <taxon>Bacillati</taxon>
        <taxon>Actinomycetota</taxon>
        <taxon>Actinomycetes</taxon>
        <taxon>Streptosporangiales</taxon>
        <taxon>Thermomonosporaceae</taxon>
        <taxon>Actinomadura</taxon>
    </lineage>
</organism>
<feature type="compositionally biased region" description="Basic and acidic residues" evidence="1">
    <location>
        <begin position="49"/>
        <end position="62"/>
    </location>
</feature>
<dbReference type="Proteomes" id="UP001049518">
    <property type="component" value="Chromosome"/>
</dbReference>
<sequence>MSWVPVAVSLGFAGLTVLACCSFKVFLGVRRFGRELERTKRRLGPKHAALRDELHDLPEPRAARSPGDGVPSV</sequence>
<keyword evidence="2" id="KW-1133">Transmembrane helix</keyword>
<feature type="transmembrane region" description="Helical" evidence="2">
    <location>
        <begin position="6"/>
        <end position="27"/>
    </location>
</feature>
<evidence type="ECO:0000256" key="2">
    <source>
        <dbReference type="SAM" id="Phobius"/>
    </source>
</evidence>
<keyword evidence="2" id="KW-0812">Transmembrane</keyword>
<evidence type="ECO:0000313" key="4">
    <source>
        <dbReference type="Proteomes" id="UP001049518"/>
    </source>
</evidence>